<dbReference type="RefSeq" id="WP_208927625.1">
    <property type="nucleotide sequence ID" value="NZ_CP013655.1"/>
</dbReference>
<dbReference type="STRING" id="118060.ATZ35_12985"/>
<organism evidence="4 5">
    <name type="scientific">Enterococcus rotai</name>
    <dbReference type="NCBI Taxonomy" id="118060"/>
    <lineage>
        <taxon>Bacteria</taxon>
        <taxon>Bacillati</taxon>
        <taxon>Bacillota</taxon>
        <taxon>Bacilli</taxon>
        <taxon>Lactobacillales</taxon>
        <taxon>Enterococcaceae</taxon>
        <taxon>Enterococcus</taxon>
    </lineage>
</organism>
<dbReference type="PANTHER" id="PTHR36934">
    <property type="entry name" value="BLR0278 PROTEIN"/>
    <property type="match status" value="1"/>
</dbReference>
<dbReference type="EMBL" id="CP013655">
    <property type="protein sequence ID" value="ALS38023.1"/>
    <property type="molecule type" value="Genomic_DNA"/>
</dbReference>
<feature type="binding site" evidence="2">
    <location>
        <position position="107"/>
    </location>
    <ligand>
        <name>substrate</name>
    </ligand>
</feature>
<evidence type="ECO:0000313" key="4">
    <source>
        <dbReference type="EMBL" id="ALS38023.1"/>
    </source>
</evidence>
<dbReference type="KEGG" id="erx:ATZ35_12985"/>
<dbReference type="InterPro" id="IPR025540">
    <property type="entry name" value="FlK"/>
</dbReference>
<keyword evidence="5" id="KW-1185">Reference proteome</keyword>
<sequence>MKEFSKKFVVGSNDTAKEIGSGDLEVLATPVMITMVENTAKEYLHKQLAPEETSVGTLIEARHLRPSIVGAQMTVKVKVASQEKTKINFSFEVFDNEQVVATGIHQRAVILTDVFLEKLAHPK</sequence>
<dbReference type="PIRSF" id="PIRSF014972">
    <property type="entry name" value="FlK"/>
    <property type="match status" value="1"/>
</dbReference>
<dbReference type="Pfam" id="PF22636">
    <property type="entry name" value="FlK"/>
    <property type="match status" value="1"/>
</dbReference>
<reference evidence="5" key="1">
    <citation type="submission" date="2015-12" db="EMBL/GenBank/DDBJ databases">
        <authorList>
            <person name="Lauer A."/>
            <person name="Humrighouse B."/>
            <person name="Loparev V."/>
            <person name="Shewmaker P.L."/>
            <person name="Whitney A.M."/>
            <person name="McLaughlin R.W."/>
        </authorList>
    </citation>
    <scope>NUCLEOTIDE SEQUENCE [LARGE SCALE GENOMIC DNA]</scope>
    <source>
        <strain evidence="5">LMG 26678</strain>
    </source>
</reference>
<accession>A0A0U2XAV8</accession>
<protein>
    <recommendedName>
        <fullName evidence="3">Fluoroacetyl-CoA-specific thioesterase-like domain-containing protein</fullName>
    </recommendedName>
</protein>
<evidence type="ECO:0000256" key="2">
    <source>
        <dbReference type="PIRSR" id="PIRSR014972-2"/>
    </source>
</evidence>
<dbReference type="AlphaFoldDB" id="A0A0U2XAV8"/>
<feature type="active site" evidence="1">
    <location>
        <position position="29"/>
    </location>
</feature>
<dbReference type="Gene3D" id="3.10.129.10">
    <property type="entry name" value="Hotdog Thioesterase"/>
    <property type="match status" value="1"/>
</dbReference>
<feature type="active site" evidence="1">
    <location>
        <position position="63"/>
    </location>
</feature>
<dbReference type="SUPFAM" id="SSF54637">
    <property type="entry name" value="Thioesterase/thiol ester dehydrase-isomerase"/>
    <property type="match status" value="1"/>
</dbReference>
<evidence type="ECO:0000259" key="3">
    <source>
        <dbReference type="Pfam" id="PF22636"/>
    </source>
</evidence>
<dbReference type="CDD" id="cd03440">
    <property type="entry name" value="hot_dog"/>
    <property type="match status" value="1"/>
</dbReference>
<gene>
    <name evidence="4" type="ORF">ATZ35_12985</name>
</gene>
<evidence type="ECO:0000313" key="5">
    <source>
        <dbReference type="Proteomes" id="UP000067523"/>
    </source>
</evidence>
<evidence type="ECO:0000256" key="1">
    <source>
        <dbReference type="PIRSR" id="PIRSR014972-1"/>
    </source>
</evidence>
<proteinExistence type="predicted"/>
<dbReference type="InterPro" id="IPR054485">
    <property type="entry name" value="FlK-like_dom"/>
</dbReference>
<feature type="binding site" evidence="2">
    <location>
        <position position="56"/>
    </location>
    <ligand>
        <name>CoA</name>
        <dbReference type="ChEBI" id="CHEBI:57287"/>
    </ligand>
</feature>
<feature type="domain" description="Fluoroacetyl-CoA-specific thioesterase-like" evidence="3">
    <location>
        <begin position="10"/>
        <end position="110"/>
    </location>
</feature>
<feature type="active site" evidence="1">
    <location>
        <position position="37"/>
    </location>
</feature>
<dbReference type="InterPro" id="IPR029069">
    <property type="entry name" value="HotDog_dom_sf"/>
</dbReference>
<name>A0A0U2XAV8_9ENTE</name>
<dbReference type="PANTHER" id="PTHR36934:SF1">
    <property type="entry name" value="THIOESTERASE DOMAIN-CONTAINING PROTEIN"/>
    <property type="match status" value="1"/>
</dbReference>
<feature type="binding site" evidence="2">
    <location>
        <position position="56"/>
    </location>
    <ligand>
        <name>substrate</name>
    </ligand>
</feature>
<dbReference type="Proteomes" id="UP000067523">
    <property type="component" value="Chromosome"/>
</dbReference>